<name>A0ABZ1QR15_9ACTN</name>
<dbReference type="EMBL" id="CP108038">
    <property type="protein sequence ID" value="WUN84924.1"/>
    <property type="molecule type" value="Genomic_DNA"/>
</dbReference>
<accession>A0ABZ1QR15</accession>
<evidence type="ECO:0000313" key="2">
    <source>
        <dbReference type="Proteomes" id="UP001432071"/>
    </source>
</evidence>
<reference evidence="1" key="1">
    <citation type="submission" date="2022-10" db="EMBL/GenBank/DDBJ databases">
        <title>The complete genomes of actinobacterial strains from the NBC collection.</title>
        <authorList>
            <person name="Joergensen T.S."/>
            <person name="Alvarez Arevalo M."/>
            <person name="Sterndorff E.B."/>
            <person name="Faurdal D."/>
            <person name="Vuksanovic O."/>
            <person name="Mourched A.-S."/>
            <person name="Charusanti P."/>
            <person name="Shaw S."/>
            <person name="Blin K."/>
            <person name="Weber T."/>
        </authorList>
    </citation>
    <scope>NUCLEOTIDE SEQUENCE</scope>
    <source>
        <strain evidence="1">NBC_00302</strain>
    </source>
</reference>
<sequence>MRDLDDFEWVVWRLEVEDPLQLAGEDPDLDKRTQETMTGLAASLGCVYEHCVDTDSCADGTRYYAWWVRLPAAEHVRRDRDGLPQAIGAAHVPDHPAKFRACPQSGGKGTDAGSATFWAGPRRRSCFEARPLPHLSRLGRSARLKRAR</sequence>
<protein>
    <submittedName>
        <fullName evidence="1">Uncharacterized protein</fullName>
    </submittedName>
</protein>
<dbReference type="GeneID" id="93759690"/>
<dbReference type="RefSeq" id="WP_328733851.1">
    <property type="nucleotide sequence ID" value="NZ_CP108038.1"/>
</dbReference>
<organism evidence="1 2">
    <name type="scientific">Streptomyces bobili</name>
    <dbReference type="NCBI Taxonomy" id="67280"/>
    <lineage>
        <taxon>Bacteria</taxon>
        <taxon>Bacillati</taxon>
        <taxon>Actinomycetota</taxon>
        <taxon>Actinomycetes</taxon>
        <taxon>Kitasatosporales</taxon>
        <taxon>Streptomycetaceae</taxon>
        <taxon>Streptomyces</taxon>
    </lineage>
</organism>
<gene>
    <name evidence="1" type="ORF">OHT53_01965</name>
</gene>
<proteinExistence type="predicted"/>
<dbReference type="Proteomes" id="UP001432071">
    <property type="component" value="Chromosome"/>
</dbReference>
<keyword evidence="2" id="KW-1185">Reference proteome</keyword>
<evidence type="ECO:0000313" key="1">
    <source>
        <dbReference type="EMBL" id="WUN84924.1"/>
    </source>
</evidence>